<dbReference type="Proteomes" id="UP000639516">
    <property type="component" value="Unassembled WGS sequence"/>
</dbReference>
<evidence type="ECO:0000313" key="3">
    <source>
        <dbReference type="EMBL" id="MBC9977978.1"/>
    </source>
</evidence>
<feature type="signal peptide" evidence="2">
    <location>
        <begin position="1"/>
        <end position="23"/>
    </location>
</feature>
<gene>
    <name evidence="3" type="ORF">HA482_07060</name>
</gene>
<evidence type="ECO:0008006" key="5">
    <source>
        <dbReference type="Google" id="ProtNLM"/>
    </source>
</evidence>
<dbReference type="EMBL" id="JAATTO010000008">
    <property type="protein sequence ID" value="MBC9977978.1"/>
    <property type="molecule type" value="Genomic_DNA"/>
</dbReference>
<feature type="region of interest" description="Disordered" evidence="1">
    <location>
        <begin position="28"/>
        <end position="71"/>
    </location>
</feature>
<evidence type="ECO:0000256" key="1">
    <source>
        <dbReference type="SAM" id="MobiDB-lite"/>
    </source>
</evidence>
<proteinExistence type="predicted"/>
<name>A0ABR7U1U5_9BRAD</name>
<feature type="compositionally biased region" description="Basic residues" evidence="1">
    <location>
        <begin position="61"/>
        <end position="71"/>
    </location>
</feature>
<reference evidence="3 4" key="1">
    <citation type="journal article" date="2020" name="Arch. Microbiol.">
        <title>Bradyrhizobium campsiandrae sp. nov., a nitrogen-fixing bacterial strain isolated from a native leguminous tree from the Amazon adapted to flooded conditions.</title>
        <authorList>
            <person name="Cabral Michel D."/>
            <person name="Martins da Costa E."/>
            <person name="Azarias Guimaraes A."/>
            <person name="Soares de Carvalho T."/>
            <person name="Santos de Castro Caputo P."/>
            <person name="Willems A."/>
            <person name="de Souza Moreira F.M."/>
        </authorList>
    </citation>
    <scope>NUCLEOTIDE SEQUENCE [LARGE SCALE GENOMIC DNA]</scope>
    <source>
        <strain evidence="4">INPA 384B</strain>
    </source>
</reference>
<protein>
    <recommendedName>
        <fullName evidence="5">DUF680 domain-containing protein</fullName>
    </recommendedName>
</protein>
<comment type="caution">
    <text evidence="3">The sequence shown here is derived from an EMBL/GenBank/DDBJ whole genome shotgun (WGS) entry which is preliminary data.</text>
</comment>
<accession>A0ABR7U1U5</accession>
<organism evidence="3 4">
    <name type="scientific">Bradyrhizobium campsiandrae</name>
    <dbReference type="NCBI Taxonomy" id="1729892"/>
    <lineage>
        <taxon>Bacteria</taxon>
        <taxon>Pseudomonadati</taxon>
        <taxon>Pseudomonadota</taxon>
        <taxon>Alphaproteobacteria</taxon>
        <taxon>Hyphomicrobiales</taxon>
        <taxon>Nitrobacteraceae</taxon>
        <taxon>Bradyrhizobium</taxon>
    </lineage>
</organism>
<evidence type="ECO:0000313" key="4">
    <source>
        <dbReference type="Proteomes" id="UP000639516"/>
    </source>
</evidence>
<keyword evidence="2" id="KW-0732">Signal</keyword>
<sequence>MRNGRMIGLTLAALCAASGVAEARPPTVMNSPGYDARLQESRKAMGNPPAATTPTDVPARAPKHSKKKQKY</sequence>
<keyword evidence="4" id="KW-1185">Reference proteome</keyword>
<feature type="compositionally biased region" description="Low complexity" evidence="1">
    <location>
        <begin position="48"/>
        <end position="60"/>
    </location>
</feature>
<evidence type="ECO:0000256" key="2">
    <source>
        <dbReference type="SAM" id="SignalP"/>
    </source>
</evidence>
<feature type="chain" id="PRO_5046580421" description="DUF680 domain-containing protein" evidence="2">
    <location>
        <begin position="24"/>
        <end position="71"/>
    </location>
</feature>
<dbReference type="RefSeq" id="WP_188107160.1">
    <property type="nucleotide sequence ID" value="NZ_JAANIH010000071.1"/>
</dbReference>